<dbReference type="AlphaFoldDB" id="A0A381T4X1"/>
<feature type="transmembrane region" description="Helical" evidence="5">
    <location>
        <begin position="174"/>
        <end position="192"/>
    </location>
</feature>
<evidence type="ECO:0000256" key="2">
    <source>
        <dbReference type="ARBA" id="ARBA00022692"/>
    </source>
</evidence>
<organism evidence="7">
    <name type="scientific">marine metagenome</name>
    <dbReference type="NCBI Taxonomy" id="408172"/>
    <lineage>
        <taxon>unclassified sequences</taxon>
        <taxon>metagenomes</taxon>
        <taxon>ecological metagenomes</taxon>
    </lineage>
</organism>
<evidence type="ECO:0000313" key="7">
    <source>
        <dbReference type="EMBL" id="SVA11266.1"/>
    </source>
</evidence>
<keyword evidence="4 5" id="KW-0472">Membrane</keyword>
<evidence type="ECO:0000256" key="4">
    <source>
        <dbReference type="ARBA" id="ARBA00023136"/>
    </source>
</evidence>
<comment type="subcellular location">
    <subcellularLocation>
        <location evidence="1">Membrane</location>
        <topology evidence="1">Multi-pass membrane protein</topology>
    </subcellularLocation>
</comment>
<feature type="transmembrane region" description="Helical" evidence="5">
    <location>
        <begin position="60"/>
        <end position="78"/>
    </location>
</feature>
<feature type="domain" description="EamA" evidence="6">
    <location>
        <begin position="150"/>
        <end position="275"/>
    </location>
</feature>
<protein>
    <recommendedName>
        <fullName evidence="6">EamA domain-containing protein</fullName>
    </recommendedName>
</protein>
<keyword evidence="3 5" id="KW-1133">Transmembrane helix</keyword>
<feature type="transmembrane region" description="Helical" evidence="5">
    <location>
        <begin position="143"/>
        <end position="162"/>
    </location>
</feature>
<gene>
    <name evidence="7" type="ORF">METZ01_LOCUS64120</name>
</gene>
<feature type="transmembrane region" description="Helical" evidence="5">
    <location>
        <begin position="29"/>
        <end position="48"/>
    </location>
</feature>
<dbReference type="InterPro" id="IPR037185">
    <property type="entry name" value="EmrE-like"/>
</dbReference>
<dbReference type="Pfam" id="PF00892">
    <property type="entry name" value="EamA"/>
    <property type="match status" value="2"/>
</dbReference>
<reference evidence="7" key="1">
    <citation type="submission" date="2018-05" db="EMBL/GenBank/DDBJ databases">
        <authorList>
            <person name="Lanie J.A."/>
            <person name="Ng W.-L."/>
            <person name="Kazmierczak K.M."/>
            <person name="Andrzejewski T.M."/>
            <person name="Davidsen T.M."/>
            <person name="Wayne K.J."/>
            <person name="Tettelin H."/>
            <person name="Glass J.I."/>
            <person name="Rusch D."/>
            <person name="Podicherti R."/>
            <person name="Tsui H.-C.T."/>
            <person name="Winkler M.E."/>
        </authorList>
    </citation>
    <scope>NUCLEOTIDE SEQUENCE</scope>
</reference>
<name>A0A381T4X1_9ZZZZ</name>
<dbReference type="SUPFAM" id="SSF103481">
    <property type="entry name" value="Multidrug resistance efflux transporter EmrE"/>
    <property type="match status" value="2"/>
</dbReference>
<dbReference type="PANTHER" id="PTHR32322">
    <property type="entry name" value="INNER MEMBRANE TRANSPORTER"/>
    <property type="match status" value="1"/>
</dbReference>
<dbReference type="PANTHER" id="PTHR32322:SF2">
    <property type="entry name" value="EAMA DOMAIN-CONTAINING PROTEIN"/>
    <property type="match status" value="1"/>
</dbReference>
<feature type="transmembrane region" description="Helical" evidence="5">
    <location>
        <begin position="258"/>
        <end position="275"/>
    </location>
</feature>
<evidence type="ECO:0000256" key="3">
    <source>
        <dbReference type="ARBA" id="ARBA00022989"/>
    </source>
</evidence>
<sequence>MVALFSLVSAALFGAGDFCGGQAAKRAGVIPIVAGSNLIGLLLVLVFAPSLAERFDGADFLTGMVGGLFGLVGISLLYRNLSRGPMAVVAPIAALTNAVVPVLWGVGFGERPTSIHAAGILLGFVAIVLVSRPPETAGVVAPGLVFESVLAGAGFAGFFIALDATDLASSPWPIVGGRLATIVVLAAVLAVAPRARTPVRDVRWLILACGFCDCFANVLMLEALGRGMLSLVAVLTSLYPAATVLLARIVLQEQIGKGQLVGLVGTLGAVVLIVTG</sequence>
<keyword evidence="2 5" id="KW-0812">Transmembrane</keyword>
<proteinExistence type="predicted"/>
<accession>A0A381T4X1</accession>
<evidence type="ECO:0000256" key="1">
    <source>
        <dbReference type="ARBA" id="ARBA00004141"/>
    </source>
</evidence>
<dbReference type="InterPro" id="IPR050638">
    <property type="entry name" value="AA-Vitamin_Transporters"/>
</dbReference>
<evidence type="ECO:0000256" key="5">
    <source>
        <dbReference type="SAM" id="Phobius"/>
    </source>
</evidence>
<feature type="transmembrane region" description="Helical" evidence="5">
    <location>
        <begin position="113"/>
        <end position="131"/>
    </location>
</feature>
<dbReference type="GO" id="GO:0016020">
    <property type="term" value="C:membrane"/>
    <property type="evidence" value="ECO:0007669"/>
    <property type="project" value="UniProtKB-SubCell"/>
</dbReference>
<dbReference type="EMBL" id="UINC01004035">
    <property type="protein sequence ID" value="SVA11266.1"/>
    <property type="molecule type" value="Genomic_DNA"/>
</dbReference>
<feature type="transmembrane region" description="Helical" evidence="5">
    <location>
        <begin position="227"/>
        <end position="251"/>
    </location>
</feature>
<evidence type="ECO:0000259" key="6">
    <source>
        <dbReference type="Pfam" id="PF00892"/>
    </source>
</evidence>
<dbReference type="InterPro" id="IPR000620">
    <property type="entry name" value="EamA_dom"/>
</dbReference>
<feature type="transmembrane region" description="Helical" evidence="5">
    <location>
        <begin position="204"/>
        <end position="221"/>
    </location>
</feature>
<feature type="domain" description="EamA" evidence="6">
    <location>
        <begin position="3"/>
        <end position="131"/>
    </location>
</feature>